<reference evidence="3 4" key="2">
    <citation type="submission" date="2020-03" db="EMBL/GenBank/DDBJ databases">
        <title>Investigating the evolutionary divergence of the Butyrivibrio group.</title>
        <authorList>
            <person name="Skvortsov T."/>
            <person name="Santos F.G."/>
            <person name="Ting K.S."/>
            <person name="Creevey C.J."/>
        </authorList>
    </citation>
    <scope>NUCLEOTIDE SEQUENCE [LARGE SCALE GENOMIC DNA]</scope>
    <source>
        <strain evidence="3 4">MZ8</strain>
    </source>
</reference>
<protein>
    <recommendedName>
        <fullName evidence="2">DUF6311 domain-containing protein</fullName>
    </recommendedName>
</protein>
<feature type="transmembrane region" description="Helical" evidence="1">
    <location>
        <begin position="107"/>
        <end position="127"/>
    </location>
</feature>
<name>A0A6M0LK30_PSEXY</name>
<feature type="transmembrane region" description="Helical" evidence="1">
    <location>
        <begin position="139"/>
        <end position="158"/>
    </location>
</feature>
<dbReference type="AlphaFoldDB" id="A0A6M0LK30"/>
<feature type="transmembrane region" description="Helical" evidence="1">
    <location>
        <begin position="191"/>
        <end position="216"/>
    </location>
</feature>
<keyword evidence="1" id="KW-0472">Membrane</keyword>
<reference evidence="3 4" key="1">
    <citation type="submission" date="2019-09" db="EMBL/GenBank/DDBJ databases">
        <authorList>
            <person name="Pidcock S.E."/>
            <person name="Huws S.A."/>
        </authorList>
    </citation>
    <scope>NUCLEOTIDE SEQUENCE [LARGE SCALE GENOMIC DNA]</scope>
    <source>
        <strain evidence="3 4">MZ8</strain>
    </source>
</reference>
<proteinExistence type="predicted"/>
<feature type="transmembrane region" description="Helical" evidence="1">
    <location>
        <begin position="275"/>
        <end position="295"/>
    </location>
</feature>
<feature type="transmembrane region" description="Helical" evidence="1">
    <location>
        <begin position="12"/>
        <end position="33"/>
    </location>
</feature>
<comment type="caution">
    <text evidence="3">The sequence shown here is derived from an EMBL/GenBank/DDBJ whole genome shotgun (WGS) entry which is preliminary data.</text>
</comment>
<evidence type="ECO:0000313" key="4">
    <source>
        <dbReference type="Proteomes" id="UP000473091"/>
    </source>
</evidence>
<gene>
    <name evidence="3" type="ORF">F0Q01_10535</name>
</gene>
<dbReference type="EMBL" id="VTVE01000003">
    <property type="protein sequence ID" value="NEX02313.1"/>
    <property type="molecule type" value="Genomic_DNA"/>
</dbReference>
<evidence type="ECO:0000256" key="1">
    <source>
        <dbReference type="SAM" id="Phobius"/>
    </source>
</evidence>
<dbReference type="RefSeq" id="WP_143096657.1">
    <property type="nucleotide sequence ID" value="NZ_VTVE01000003.1"/>
</dbReference>
<dbReference type="Proteomes" id="UP000473091">
    <property type="component" value="Unassembled WGS sequence"/>
</dbReference>
<dbReference type="InterPro" id="IPR046278">
    <property type="entry name" value="DUF6311"/>
</dbReference>
<sequence>MMNIKEKNVNNKIITYGIVALASILLFVSLFGVTCLNPLNIEWLLKNPDLYNHYLKWDAFRHSDFTFPIMGSNTISYPDYSSYITRDNVLFLELIFKILSPILPVSFQYFGIWGLICFLLQGVFSVKLFSKLCEDNNKILASSIIYLVFMSIMGRMYIGTAMSAQWMLTLMAILFFDYVKKVYSLKQVYCYTGIISVLAGLISPFYSIMFLCFLFGCAVWEGLNKSEVIAIKAFGISLVISYILLIIFGGTDELGNGITFKMPLLSYYAKSEDAYRVYIGLGELLLLLYIGYTLFEGKKIVNILKNRWRYIVSILVIIALVGTILVLKPSISRNIVRTPDALSFYNTLLETIVVAAFVIVIPIAYAIVYVLKLYDKKKIALIFAIVLLMQLDNINSVYSAAHSKEYAVNVYDIVLEDTEFWKSIADDGELHELVFMYNASNDDLVRWALDNEMVISKGAYSSDNHFNMYSELLDEPDKNTIFIFNAEDKSIDYMNYDNLHYYLADGYVIGCKNELENAESESITASQLCTRVFESDEIYVESGYTLFGKEYILQGGYTFGPYCSVNDYTYMAAIKGYNLTDNIDVQVYSEQGKHNYEYEVVEKTNKMLVLNVNVDEPADSFEIMIRNNSFKFVVVDNITLTPIEKEEEGVEE</sequence>
<feature type="transmembrane region" description="Helical" evidence="1">
    <location>
        <begin position="228"/>
        <end position="254"/>
    </location>
</feature>
<feature type="transmembrane region" description="Helical" evidence="1">
    <location>
        <begin position="348"/>
        <end position="367"/>
    </location>
</feature>
<evidence type="ECO:0000259" key="2">
    <source>
        <dbReference type="Pfam" id="PF19830"/>
    </source>
</evidence>
<organism evidence="3 4">
    <name type="scientific">Pseudobutyrivibrio xylanivorans</name>
    <dbReference type="NCBI Taxonomy" id="185007"/>
    <lineage>
        <taxon>Bacteria</taxon>
        <taxon>Bacillati</taxon>
        <taxon>Bacillota</taxon>
        <taxon>Clostridia</taxon>
        <taxon>Lachnospirales</taxon>
        <taxon>Lachnospiraceae</taxon>
        <taxon>Pseudobutyrivibrio</taxon>
    </lineage>
</organism>
<feature type="transmembrane region" description="Helical" evidence="1">
    <location>
        <begin position="307"/>
        <end position="327"/>
    </location>
</feature>
<keyword evidence="1" id="KW-1133">Transmembrane helix</keyword>
<feature type="domain" description="DUF6311" evidence="2">
    <location>
        <begin position="20"/>
        <end position="391"/>
    </location>
</feature>
<dbReference type="Pfam" id="PF19830">
    <property type="entry name" value="DUF6311"/>
    <property type="match status" value="1"/>
</dbReference>
<evidence type="ECO:0000313" key="3">
    <source>
        <dbReference type="EMBL" id="NEX02313.1"/>
    </source>
</evidence>
<accession>A0A6M0LK30</accession>
<keyword evidence="1" id="KW-0812">Transmembrane</keyword>